<evidence type="ECO:0000313" key="9">
    <source>
        <dbReference type="Proteomes" id="UP000272781"/>
    </source>
</evidence>
<dbReference type="InterPro" id="IPR001492">
    <property type="entry name" value="Flagellin"/>
</dbReference>
<evidence type="ECO:0000256" key="1">
    <source>
        <dbReference type="ARBA" id="ARBA00005709"/>
    </source>
</evidence>
<keyword evidence="8" id="KW-0966">Cell projection</keyword>
<dbReference type="Gene3D" id="3.30.70.2120">
    <property type="match status" value="1"/>
</dbReference>
<feature type="domain" description="Flagellin N-terminal" evidence="5">
    <location>
        <begin position="5"/>
        <end position="143"/>
    </location>
</feature>
<dbReference type="RefSeq" id="WP_123352661.1">
    <property type="nucleotide sequence ID" value="NZ_CP027432.2"/>
</dbReference>
<dbReference type="PANTHER" id="PTHR42792">
    <property type="entry name" value="FLAGELLIN"/>
    <property type="match status" value="1"/>
</dbReference>
<evidence type="ECO:0000256" key="3">
    <source>
        <dbReference type="ARBA" id="ARBA00023143"/>
    </source>
</evidence>
<reference evidence="8 9" key="2">
    <citation type="submission" date="2018-11" db="EMBL/GenBank/DDBJ databases">
        <title>Genomic Encyclopedia of Type Strains, Phase IV (KMG-IV): sequencing the most valuable type-strain genomes for metagenomic binning, comparative biology and taxonomic classification.</title>
        <authorList>
            <person name="Goeker M."/>
        </authorList>
    </citation>
    <scope>NUCLEOTIDE SEQUENCE [LARGE SCALE GENOMIC DNA]</scope>
    <source>
        <strain evidence="8 9">DSM 27783</strain>
    </source>
</reference>
<dbReference type="GO" id="GO:0005198">
    <property type="term" value="F:structural molecule activity"/>
    <property type="evidence" value="ECO:0007669"/>
    <property type="project" value="UniProtKB-UniRule"/>
</dbReference>
<reference evidence="7" key="3">
    <citation type="submission" date="2019-06" db="EMBL/GenBank/DDBJ databases">
        <title>A comparative analysis of the Nautiliaceae.</title>
        <authorList>
            <person name="Grosche A."/>
            <person name="Smedile F."/>
            <person name="Vetriani C."/>
        </authorList>
    </citation>
    <scope>NUCLEOTIDE SEQUENCE</scope>
    <source>
        <strain evidence="7">TB6</strain>
    </source>
</reference>
<keyword evidence="10" id="KW-1185">Reference proteome</keyword>
<evidence type="ECO:0000313" key="8">
    <source>
        <dbReference type="EMBL" id="ROR40281.1"/>
    </source>
</evidence>
<feature type="domain" description="Flagellin C-terminal" evidence="6">
    <location>
        <begin position="408"/>
        <end position="493"/>
    </location>
</feature>
<dbReference type="GO" id="GO:0005576">
    <property type="term" value="C:extracellular region"/>
    <property type="evidence" value="ECO:0007669"/>
    <property type="project" value="UniProtKB-SubCell"/>
</dbReference>
<dbReference type="InterPro" id="IPR046358">
    <property type="entry name" value="Flagellin_C"/>
</dbReference>
<protein>
    <recommendedName>
        <fullName evidence="4">Flagellin</fullName>
    </recommendedName>
</protein>
<dbReference type="Pfam" id="PF00669">
    <property type="entry name" value="Flagellin_N"/>
    <property type="match status" value="1"/>
</dbReference>
<keyword evidence="8" id="KW-0969">Cilium</keyword>
<dbReference type="AlphaFoldDB" id="A0AAJ4UY69"/>
<evidence type="ECO:0000313" key="10">
    <source>
        <dbReference type="Proteomes" id="UP000298805"/>
    </source>
</evidence>
<reference evidence="10" key="1">
    <citation type="submission" date="2018-03" db="EMBL/GenBank/DDBJ databases">
        <title>A comparative analysis of the Nautiliaceae.</title>
        <authorList>
            <person name="Grosche A."/>
            <person name="Smedile F."/>
            <person name="Vetriani C."/>
        </authorList>
    </citation>
    <scope>NUCLEOTIDE SEQUENCE [LARGE SCALE GENOMIC DNA]</scope>
    <source>
        <strain evidence="10">TB6</strain>
    </source>
</reference>
<dbReference type="Proteomes" id="UP000298805">
    <property type="component" value="Chromosome"/>
</dbReference>
<comment type="similarity">
    <text evidence="1 4">Belongs to the bacterial flagellin family.</text>
</comment>
<dbReference type="Pfam" id="PF00700">
    <property type="entry name" value="Flagellin_C"/>
    <property type="match status" value="1"/>
</dbReference>
<name>A0AAJ4UY69_9BACT</name>
<dbReference type="Gene3D" id="1.20.1330.10">
    <property type="entry name" value="f41 fragment of flagellin, N-terminal domain"/>
    <property type="match status" value="2"/>
</dbReference>
<dbReference type="EMBL" id="RJVK01000002">
    <property type="protein sequence ID" value="ROR40281.1"/>
    <property type="molecule type" value="Genomic_DNA"/>
</dbReference>
<dbReference type="Gene3D" id="6.10.10.10">
    <property type="entry name" value="Flagellar export chaperone, C-terminal domain"/>
    <property type="match status" value="1"/>
</dbReference>
<keyword evidence="3 4" id="KW-0975">Bacterial flagellum</keyword>
<dbReference type="InterPro" id="IPR001029">
    <property type="entry name" value="Flagellin_N"/>
</dbReference>
<comment type="function">
    <text evidence="4">Flagellin is the subunit protein which polymerizes to form the filaments of bacterial flagella.</text>
</comment>
<dbReference type="InterPro" id="IPR010810">
    <property type="entry name" value="Flagellin_hook_IN_motif"/>
</dbReference>
<keyword evidence="2 4" id="KW-0964">Secreted</keyword>
<dbReference type="InterPro" id="IPR042187">
    <property type="entry name" value="Flagellin_C_sub2"/>
</dbReference>
<dbReference type="NCBIfam" id="NF009234">
    <property type="entry name" value="PRK12584.1"/>
    <property type="match status" value="1"/>
</dbReference>
<comment type="subcellular location">
    <subcellularLocation>
        <location evidence="4">Secreted</location>
    </subcellularLocation>
    <subcellularLocation>
        <location evidence="4">Bacterial flagellum</location>
    </subcellularLocation>
</comment>
<accession>A0AAJ4UY69</accession>
<dbReference type="GO" id="GO:0009288">
    <property type="term" value="C:bacterial-type flagellum"/>
    <property type="evidence" value="ECO:0007669"/>
    <property type="project" value="UniProtKB-SubCell"/>
</dbReference>
<dbReference type="NCBIfam" id="NF010115">
    <property type="entry name" value="PRK13588.1"/>
    <property type="match status" value="1"/>
</dbReference>
<gene>
    <name evidence="7" type="ORF">C6V80_00755</name>
    <name evidence="8" type="ORF">EDC58_1273</name>
</gene>
<dbReference type="Proteomes" id="UP000272781">
    <property type="component" value="Unassembled WGS sequence"/>
</dbReference>
<evidence type="ECO:0000259" key="5">
    <source>
        <dbReference type="Pfam" id="PF00669"/>
    </source>
</evidence>
<dbReference type="SUPFAM" id="SSF64518">
    <property type="entry name" value="Phase 1 flagellin"/>
    <property type="match status" value="1"/>
</dbReference>
<dbReference type="Pfam" id="PF07196">
    <property type="entry name" value="Flagellin_IN"/>
    <property type="match status" value="2"/>
</dbReference>
<dbReference type="EMBL" id="CP027432">
    <property type="protein sequence ID" value="QCI27541.1"/>
    <property type="molecule type" value="Genomic_DNA"/>
</dbReference>
<organism evidence="8 9">
    <name type="scientific">Caminibacter pacificus</name>
    <dbReference type="NCBI Taxonomy" id="1424653"/>
    <lineage>
        <taxon>Bacteria</taxon>
        <taxon>Pseudomonadati</taxon>
        <taxon>Campylobacterota</taxon>
        <taxon>Epsilonproteobacteria</taxon>
        <taxon>Nautiliales</taxon>
        <taxon>Nautiliaceae</taxon>
        <taxon>Caminibacter</taxon>
    </lineage>
</organism>
<dbReference type="PRINTS" id="PR00207">
    <property type="entry name" value="FLAGELLIN"/>
</dbReference>
<sequence length="494" mass="51655">MGFRINTNVAALNAHAAAVANNRKLNSSLEKLSTGLRINKAADDASGLQIADSLRDQAESLGQAIRNANDAIGLFQIADKAMDEQVKILNTIKVKATQAAQDGQTSDTRKALQEDIVRLMEELDNIAGTTTYNGMSLLSGSFTNKEFQIGAYSNQTVKASIGPTSSDKIGGTRFETGIKITASADVALKFIAPDGVHDVQLESVKISTSAGTGIGVLAETINKNSDKTGVKASWQVLTTGSSAITGGDVKGLEINGVKIGDVLGVQANDADGKLVAAINAVKDQTGVEAYIDERGNLNLRSLDGRGINVNIASGAGNIGLTSHVENYGRLTLTRLDARDIIISGTNYTKAGFNNSAEAQATVNLRSIKGNFSADIASAIGAFANSNVADFGQEIGAGVTTLKGAMAVMDIADSAAKLLDKIRADIGSVQNQLVSTINNISVTQVNVKAAESQIRDVDFAAETANFQKYNILAQSGNYALSQANAVQQNVMKLLQ</sequence>
<evidence type="ECO:0000256" key="4">
    <source>
        <dbReference type="RuleBase" id="RU362073"/>
    </source>
</evidence>
<dbReference type="PANTHER" id="PTHR42792:SF2">
    <property type="entry name" value="FLAGELLIN"/>
    <property type="match status" value="1"/>
</dbReference>
<evidence type="ECO:0000259" key="6">
    <source>
        <dbReference type="Pfam" id="PF00700"/>
    </source>
</evidence>
<keyword evidence="8" id="KW-0282">Flagellum</keyword>
<proteinExistence type="inferred from homology"/>
<evidence type="ECO:0000256" key="2">
    <source>
        <dbReference type="ARBA" id="ARBA00022525"/>
    </source>
</evidence>
<evidence type="ECO:0000313" key="7">
    <source>
        <dbReference type="EMBL" id="QCI27541.1"/>
    </source>
</evidence>